<name>A0A8T7LZT6_9CHLR</name>
<proteinExistence type="predicted"/>
<dbReference type="RefSeq" id="WP_341468724.1">
    <property type="nucleotide sequence ID" value="NZ_CP128399.1"/>
</dbReference>
<reference evidence="2" key="2">
    <citation type="journal article" date="2024" name="Nature">
        <title>Anoxygenic phototroph of the Chloroflexota uses a type I reaction centre.</title>
        <authorList>
            <person name="Tsuji J.M."/>
            <person name="Shaw N.A."/>
            <person name="Nagashima S."/>
            <person name="Venkiteswaran J.J."/>
            <person name="Schiff S.L."/>
            <person name="Watanabe T."/>
            <person name="Fukui M."/>
            <person name="Hanada S."/>
            <person name="Tank M."/>
            <person name="Neufeld J.D."/>
        </authorList>
    </citation>
    <scope>NUCLEOTIDE SEQUENCE</scope>
    <source>
        <strain evidence="2">L227-S17</strain>
    </source>
</reference>
<dbReference type="EMBL" id="JACATZ010000001">
    <property type="protein sequence ID" value="NWJ44950.1"/>
    <property type="molecule type" value="Genomic_DNA"/>
</dbReference>
<accession>A0A8T7LZT6</accession>
<gene>
    <name evidence="1" type="ORF">HXX08_03640</name>
    <name evidence="2" type="ORF">OZ401_000076</name>
</gene>
<dbReference type="EMBL" id="CP128399">
    <property type="protein sequence ID" value="WJW66831.1"/>
    <property type="molecule type" value="Genomic_DNA"/>
</dbReference>
<evidence type="ECO:0000313" key="3">
    <source>
        <dbReference type="Proteomes" id="UP000521676"/>
    </source>
</evidence>
<sequence>MKRYTRLILPLSMLLGMLFCAYAAFFVGVKEDLPFPPSSTRIPLSVIQQLTLAQQWNESASWRNPTAEVYILGDSFEKTADFYRNAFVNRRAWKELPSPAQPKEVAPGQTFQTLSFAKDNKQVIIAFTAAQVLLQTDTALNRVIQSSNLHLNDSLAIVIYGQKS</sequence>
<dbReference type="Proteomes" id="UP000521676">
    <property type="component" value="Unassembled WGS sequence"/>
</dbReference>
<reference evidence="1 3" key="1">
    <citation type="submission" date="2020-06" db="EMBL/GenBank/DDBJ databases">
        <title>Anoxygenic phototrophic Chloroflexota member uses a Type I reaction center.</title>
        <authorList>
            <person name="Tsuji J.M."/>
            <person name="Shaw N.A."/>
            <person name="Nagashima S."/>
            <person name="Venkiteswaran J."/>
            <person name="Schiff S.L."/>
            <person name="Hanada S."/>
            <person name="Tank M."/>
            <person name="Neufeld J.D."/>
        </authorList>
    </citation>
    <scope>NUCLEOTIDE SEQUENCE [LARGE SCALE GENOMIC DNA]</scope>
    <source>
        <strain evidence="1">L227-S17</strain>
    </source>
</reference>
<evidence type="ECO:0000313" key="2">
    <source>
        <dbReference type="EMBL" id="WJW66831.1"/>
    </source>
</evidence>
<organism evidence="1 3">
    <name type="scientific">Candidatus Chlorohelix allophototropha</name>
    <dbReference type="NCBI Taxonomy" id="3003348"/>
    <lineage>
        <taxon>Bacteria</taxon>
        <taxon>Bacillati</taxon>
        <taxon>Chloroflexota</taxon>
        <taxon>Chloroflexia</taxon>
        <taxon>Candidatus Chloroheliales</taxon>
        <taxon>Candidatus Chloroheliaceae</taxon>
        <taxon>Candidatus Chlorohelix</taxon>
    </lineage>
</organism>
<protein>
    <submittedName>
        <fullName evidence="1">Uncharacterized protein</fullName>
    </submittedName>
</protein>
<dbReference type="AlphaFoldDB" id="A0A8T7LZT6"/>
<keyword evidence="4" id="KW-1185">Reference proteome</keyword>
<dbReference type="Proteomes" id="UP001431572">
    <property type="component" value="Chromosome 1"/>
</dbReference>
<evidence type="ECO:0000313" key="4">
    <source>
        <dbReference type="Proteomes" id="UP001431572"/>
    </source>
</evidence>
<evidence type="ECO:0000313" key="1">
    <source>
        <dbReference type="EMBL" id="NWJ44950.1"/>
    </source>
</evidence>